<feature type="region of interest" description="Disordered" evidence="1">
    <location>
        <begin position="239"/>
        <end position="274"/>
    </location>
</feature>
<keyword evidence="2" id="KW-1133">Transmembrane helix</keyword>
<protein>
    <submittedName>
        <fullName evidence="4">PEGA domain-containing protein</fullName>
    </submittedName>
</protein>
<sequence length="392" mass="41441">MRQGSDSMRCGALGAFALLMAMMVGMGQAAAQPDEVVDAVVFELEGAGVEPLLLSNLSAVLRNQALQVGSFRVVNATPLQREETAVVLGCDSAERACLEQMAELNNAQVLISGDVRRRDDVLVVSVVLFDRLRDAPATEIQRELQGSDPVLEFRREVESIFGELATRMTTWLEVSAPHSGDAIRIDGVVVGHGQVTRQGLPEGRYQVEVERSGARPYLEEVVLGVGEPVVIEVSAPSPQIVPEEQTPGASSTLVLSQRDEPPHQEEARSERGVASLAPPIAPRKRSRLGAYSSLGVGVVALGGAAAMAVLMRGIEDDIATENAAGTMTPSRYEELVGRGESYEMAQWVLLGVGVGASALGVGWLVVSSARGDDAPELALGVGPGSIALRGRF</sequence>
<keyword evidence="2" id="KW-0472">Membrane</keyword>
<feature type="transmembrane region" description="Helical" evidence="2">
    <location>
        <begin position="288"/>
        <end position="310"/>
    </location>
</feature>
<feature type="domain" description="PEGA" evidence="3">
    <location>
        <begin position="172"/>
        <end position="229"/>
    </location>
</feature>
<reference evidence="4 5" key="1">
    <citation type="submission" date="2019-01" db="EMBL/GenBank/DDBJ databases">
        <title>Lujinxingia litoralis gen. nov., sp. nov. and Lujinxingia sediminis gen. nov., sp. nov., new members in the order Bradymonadales, isolated from coastal sediment.</title>
        <authorList>
            <person name="Li C.-M."/>
        </authorList>
    </citation>
    <scope>NUCLEOTIDE SEQUENCE [LARGE SCALE GENOMIC DNA]</scope>
    <source>
        <strain evidence="4 5">SEH01</strain>
    </source>
</reference>
<keyword evidence="5" id="KW-1185">Reference proteome</keyword>
<proteinExistence type="predicted"/>
<evidence type="ECO:0000256" key="2">
    <source>
        <dbReference type="SAM" id="Phobius"/>
    </source>
</evidence>
<feature type="transmembrane region" description="Helical" evidence="2">
    <location>
        <begin position="347"/>
        <end position="366"/>
    </location>
</feature>
<dbReference type="InterPro" id="IPR013229">
    <property type="entry name" value="PEGA"/>
</dbReference>
<evidence type="ECO:0000313" key="4">
    <source>
        <dbReference type="EMBL" id="RVU42230.1"/>
    </source>
</evidence>
<evidence type="ECO:0000313" key="5">
    <source>
        <dbReference type="Proteomes" id="UP000282926"/>
    </source>
</evidence>
<comment type="caution">
    <text evidence="4">The sequence shown here is derived from an EMBL/GenBank/DDBJ whole genome shotgun (WGS) entry which is preliminary data.</text>
</comment>
<gene>
    <name evidence="4" type="ORF">EA187_16720</name>
</gene>
<name>A0ABY0CPY9_9DELT</name>
<evidence type="ECO:0000259" key="3">
    <source>
        <dbReference type="Pfam" id="PF08308"/>
    </source>
</evidence>
<keyword evidence="2" id="KW-0812">Transmembrane</keyword>
<dbReference type="Proteomes" id="UP000282926">
    <property type="component" value="Unassembled WGS sequence"/>
</dbReference>
<accession>A0ABY0CPY9</accession>
<organism evidence="4 5">
    <name type="scientific">Lujinxingia sediminis</name>
    <dbReference type="NCBI Taxonomy" id="2480984"/>
    <lineage>
        <taxon>Bacteria</taxon>
        <taxon>Deltaproteobacteria</taxon>
        <taxon>Bradymonadales</taxon>
        <taxon>Lujinxingiaceae</taxon>
        <taxon>Lujinxingia</taxon>
    </lineage>
</organism>
<evidence type="ECO:0000256" key="1">
    <source>
        <dbReference type="SAM" id="MobiDB-lite"/>
    </source>
</evidence>
<dbReference type="Pfam" id="PF08308">
    <property type="entry name" value="PEGA"/>
    <property type="match status" value="1"/>
</dbReference>
<feature type="compositionally biased region" description="Basic and acidic residues" evidence="1">
    <location>
        <begin position="257"/>
        <end position="271"/>
    </location>
</feature>
<dbReference type="EMBL" id="SADD01000013">
    <property type="protein sequence ID" value="RVU42230.1"/>
    <property type="molecule type" value="Genomic_DNA"/>
</dbReference>